<evidence type="ECO:0000313" key="2">
    <source>
        <dbReference type="EMBL" id="RJE20272.1"/>
    </source>
</evidence>
<feature type="compositionally biased region" description="Acidic residues" evidence="1">
    <location>
        <begin position="268"/>
        <end position="301"/>
    </location>
</feature>
<sequence>MSERSSRPSSSHLEPPGKSAELEDSGAQDSVTSTSDEEYFSDASEGHQRSHTHPPSDRTSPVPRTRVEKVDGNPAHGDVPGTQAYEQRSQDAVPDEIEVVPEGSRSRSHSRVGLQDRPSTPGGSPIPQTLVEKVDPNSPSHGDIPGTSAYEQRKADAVPDFVMKMSDKGESGPPSPNPTPNQPNSADTPIPETRLSRVDSMPTEERTGPRAHSRSPSDALPDTTETISDSQDSPALKDSSTSRSHTRRRSTLKGSNVDDTHAGVNQEPVDDFDEFAEEQDMGEDDFGDFDDGFQEPEEIATEDINQASTPQPTTPPSI</sequence>
<dbReference type="OrthoDB" id="5378975at2759"/>
<dbReference type="PANTHER" id="PTHR38698:SF1">
    <property type="entry name" value="FUNGAL PROTEIN"/>
    <property type="match status" value="1"/>
</dbReference>
<evidence type="ECO:0000256" key="1">
    <source>
        <dbReference type="SAM" id="MobiDB-lite"/>
    </source>
</evidence>
<evidence type="ECO:0000313" key="3">
    <source>
        <dbReference type="Proteomes" id="UP000266188"/>
    </source>
</evidence>
<feature type="compositionally biased region" description="Polar residues" evidence="1">
    <location>
        <begin position="223"/>
        <end position="233"/>
    </location>
</feature>
<name>A0A3A2ZAY5_9EURO</name>
<comment type="caution">
    <text evidence="2">The sequence shown here is derived from an EMBL/GenBank/DDBJ whole genome shotgun (WGS) entry which is preliminary data.</text>
</comment>
<dbReference type="PANTHER" id="PTHR38698">
    <property type="entry name" value="EXPRESSED PROTEIN"/>
    <property type="match status" value="1"/>
</dbReference>
<reference evidence="3" key="1">
    <citation type="submission" date="2017-02" db="EMBL/GenBank/DDBJ databases">
        <authorList>
            <person name="Tafer H."/>
            <person name="Lopandic K."/>
        </authorList>
    </citation>
    <scope>NUCLEOTIDE SEQUENCE [LARGE SCALE GENOMIC DNA]</scope>
    <source>
        <strain evidence="3">CBS 366.77</strain>
    </source>
</reference>
<accession>A0A3A2ZAY5</accession>
<feature type="region of interest" description="Disordered" evidence="1">
    <location>
        <begin position="1"/>
        <end position="318"/>
    </location>
</feature>
<dbReference type="EMBL" id="MVGC01000322">
    <property type="protein sequence ID" value="RJE20272.1"/>
    <property type="molecule type" value="Genomic_DNA"/>
</dbReference>
<keyword evidence="3" id="KW-1185">Reference proteome</keyword>
<dbReference type="AlphaFoldDB" id="A0A3A2ZAY5"/>
<proteinExistence type="predicted"/>
<organism evidence="2 3">
    <name type="scientific">Aspergillus sclerotialis</name>
    <dbReference type="NCBI Taxonomy" id="2070753"/>
    <lineage>
        <taxon>Eukaryota</taxon>
        <taxon>Fungi</taxon>
        <taxon>Dikarya</taxon>
        <taxon>Ascomycota</taxon>
        <taxon>Pezizomycotina</taxon>
        <taxon>Eurotiomycetes</taxon>
        <taxon>Eurotiomycetidae</taxon>
        <taxon>Eurotiales</taxon>
        <taxon>Aspergillaceae</taxon>
        <taxon>Aspergillus</taxon>
        <taxon>Aspergillus subgen. Polypaecilum</taxon>
    </lineage>
</organism>
<dbReference type="Proteomes" id="UP000266188">
    <property type="component" value="Unassembled WGS sequence"/>
</dbReference>
<dbReference type="InterPro" id="IPR031355">
    <property type="entry name" value="YBL010C/LAA2-like"/>
</dbReference>
<gene>
    <name evidence="2" type="ORF">PHISCL_07381</name>
</gene>
<protein>
    <submittedName>
        <fullName evidence="2">Uncharacterized protein</fullName>
    </submittedName>
</protein>
<feature type="non-terminal residue" evidence="2">
    <location>
        <position position="318"/>
    </location>
</feature>
<dbReference type="Pfam" id="PF17104">
    <property type="entry name" value="YBL010C_LAA2"/>
    <property type="match status" value="1"/>
</dbReference>
<dbReference type="STRING" id="2070753.A0A3A2ZAY5"/>